<protein>
    <submittedName>
        <fullName evidence="1">Uncharacterized protein</fullName>
    </submittedName>
</protein>
<evidence type="ECO:0000313" key="1">
    <source>
        <dbReference type="EMBL" id="KAF5787517.1"/>
    </source>
</evidence>
<gene>
    <name evidence="1" type="ORF">HanXRQr2_Chr10g0453701</name>
</gene>
<organism evidence="1 2">
    <name type="scientific">Helianthus annuus</name>
    <name type="common">Common sunflower</name>
    <dbReference type="NCBI Taxonomy" id="4232"/>
    <lineage>
        <taxon>Eukaryota</taxon>
        <taxon>Viridiplantae</taxon>
        <taxon>Streptophyta</taxon>
        <taxon>Embryophyta</taxon>
        <taxon>Tracheophyta</taxon>
        <taxon>Spermatophyta</taxon>
        <taxon>Magnoliopsida</taxon>
        <taxon>eudicotyledons</taxon>
        <taxon>Gunneridae</taxon>
        <taxon>Pentapetalae</taxon>
        <taxon>asterids</taxon>
        <taxon>campanulids</taxon>
        <taxon>Asterales</taxon>
        <taxon>Asteraceae</taxon>
        <taxon>Asteroideae</taxon>
        <taxon>Heliantheae alliance</taxon>
        <taxon>Heliantheae</taxon>
        <taxon>Helianthus</taxon>
    </lineage>
</organism>
<reference evidence="1" key="2">
    <citation type="submission" date="2020-06" db="EMBL/GenBank/DDBJ databases">
        <title>Helianthus annuus Genome sequencing and assembly Release 2.</title>
        <authorList>
            <person name="Gouzy J."/>
            <person name="Langlade N."/>
            <person name="Munos S."/>
        </authorList>
    </citation>
    <scope>NUCLEOTIDE SEQUENCE</scope>
    <source>
        <tissue evidence="1">Leaves</tissue>
    </source>
</reference>
<sequence length="54" mass="6098">MASVMKVFEHLKIHLEELKKPPKSFGSKVTRACGFGNVYERCPAHSKGRNRLAI</sequence>
<reference evidence="1" key="1">
    <citation type="journal article" date="2017" name="Nature">
        <title>The sunflower genome provides insights into oil metabolism, flowering and Asterid evolution.</title>
        <authorList>
            <person name="Badouin H."/>
            <person name="Gouzy J."/>
            <person name="Grassa C.J."/>
            <person name="Murat F."/>
            <person name="Staton S.E."/>
            <person name="Cottret L."/>
            <person name="Lelandais-Briere C."/>
            <person name="Owens G.L."/>
            <person name="Carrere S."/>
            <person name="Mayjonade B."/>
            <person name="Legrand L."/>
            <person name="Gill N."/>
            <person name="Kane N.C."/>
            <person name="Bowers J.E."/>
            <person name="Hubner S."/>
            <person name="Bellec A."/>
            <person name="Berard A."/>
            <person name="Berges H."/>
            <person name="Blanchet N."/>
            <person name="Boniface M.C."/>
            <person name="Brunel D."/>
            <person name="Catrice O."/>
            <person name="Chaidir N."/>
            <person name="Claudel C."/>
            <person name="Donnadieu C."/>
            <person name="Faraut T."/>
            <person name="Fievet G."/>
            <person name="Helmstetter N."/>
            <person name="King M."/>
            <person name="Knapp S.J."/>
            <person name="Lai Z."/>
            <person name="Le Paslier M.C."/>
            <person name="Lippi Y."/>
            <person name="Lorenzon L."/>
            <person name="Mandel J.R."/>
            <person name="Marage G."/>
            <person name="Marchand G."/>
            <person name="Marquand E."/>
            <person name="Bret-Mestries E."/>
            <person name="Morien E."/>
            <person name="Nambeesan S."/>
            <person name="Nguyen T."/>
            <person name="Pegot-Espagnet P."/>
            <person name="Pouilly N."/>
            <person name="Raftis F."/>
            <person name="Sallet E."/>
            <person name="Schiex T."/>
            <person name="Thomas J."/>
            <person name="Vandecasteele C."/>
            <person name="Vares D."/>
            <person name="Vear F."/>
            <person name="Vautrin S."/>
            <person name="Crespi M."/>
            <person name="Mangin B."/>
            <person name="Burke J.M."/>
            <person name="Salse J."/>
            <person name="Munos S."/>
            <person name="Vincourt P."/>
            <person name="Rieseberg L.H."/>
            <person name="Langlade N.B."/>
        </authorList>
    </citation>
    <scope>NUCLEOTIDE SEQUENCE</scope>
    <source>
        <tissue evidence="1">Leaves</tissue>
    </source>
</reference>
<dbReference type="AlphaFoldDB" id="A0A9K3HZV9"/>
<dbReference type="EMBL" id="MNCJ02000325">
    <property type="protein sequence ID" value="KAF5787517.1"/>
    <property type="molecule type" value="Genomic_DNA"/>
</dbReference>
<evidence type="ECO:0000313" key="2">
    <source>
        <dbReference type="Proteomes" id="UP000215914"/>
    </source>
</evidence>
<dbReference type="Proteomes" id="UP000215914">
    <property type="component" value="Unassembled WGS sequence"/>
</dbReference>
<dbReference type="Gramene" id="mRNA:HanXRQr2_Chr10g0453701">
    <property type="protein sequence ID" value="CDS:HanXRQr2_Chr10g0453701.1"/>
    <property type="gene ID" value="HanXRQr2_Chr10g0453701"/>
</dbReference>
<name>A0A9K3HZV9_HELAN</name>
<proteinExistence type="predicted"/>
<comment type="caution">
    <text evidence="1">The sequence shown here is derived from an EMBL/GenBank/DDBJ whole genome shotgun (WGS) entry which is preliminary data.</text>
</comment>
<accession>A0A9K3HZV9</accession>
<keyword evidence="2" id="KW-1185">Reference proteome</keyword>